<accession>A0A6A5SG25</accession>
<dbReference type="Proteomes" id="UP000800038">
    <property type="component" value="Unassembled WGS sequence"/>
</dbReference>
<protein>
    <submittedName>
        <fullName evidence="2">Uncharacterized protein</fullName>
    </submittedName>
</protein>
<keyword evidence="3" id="KW-1185">Reference proteome</keyword>
<proteinExistence type="predicted"/>
<evidence type="ECO:0000313" key="2">
    <source>
        <dbReference type="EMBL" id="KAF1938700.1"/>
    </source>
</evidence>
<reference evidence="2" key="1">
    <citation type="journal article" date="2020" name="Stud. Mycol.">
        <title>101 Dothideomycetes genomes: a test case for predicting lifestyles and emergence of pathogens.</title>
        <authorList>
            <person name="Haridas S."/>
            <person name="Albert R."/>
            <person name="Binder M."/>
            <person name="Bloem J."/>
            <person name="Labutti K."/>
            <person name="Salamov A."/>
            <person name="Andreopoulos B."/>
            <person name="Baker S."/>
            <person name="Barry K."/>
            <person name="Bills G."/>
            <person name="Bluhm B."/>
            <person name="Cannon C."/>
            <person name="Castanera R."/>
            <person name="Culley D."/>
            <person name="Daum C."/>
            <person name="Ezra D."/>
            <person name="Gonzalez J."/>
            <person name="Henrissat B."/>
            <person name="Kuo A."/>
            <person name="Liang C."/>
            <person name="Lipzen A."/>
            <person name="Lutzoni F."/>
            <person name="Magnuson J."/>
            <person name="Mondo S."/>
            <person name="Nolan M."/>
            <person name="Ohm R."/>
            <person name="Pangilinan J."/>
            <person name="Park H.-J."/>
            <person name="Ramirez L."/>
            <person name="Alfaro M."/>
            <person name="Sun H."/>
            <person name="Tritt A."/>
            <person name="Yoshinaga Y."/>
            <person name="Zwiers L.-H."/>
            <person name="Turgeon B."/>
            <person name="Goodwin S."/>
            <person name="Spatafora J."/>
            <person name="Crous P."/>
            <person name="Grigoriev I."/>
        </authorList>
    </citation>
    <scope>NUCLEOTIDE SEQUENCE</scope>
    <source>
        <strain evidence="2">CBS 161.51</strain>
    </source>
</reference>
<name>A0A6A5SG25_9PLEO</name>
<feature type="region of interest" description="Disordered" evidence="1">
    <location>
        <begin position="40"/>
        <end position="59"/>
    </location>
</feature>
<evidence type="ECO:0000256" key="1">
    <source>
        <dbReference type="SAM" id="MobiDB-lite"/>
    </source>
</evidence>
<evidence type="ECO:0000313" key="3">
    <source>
        <dbReference type="Proteomes" id="UP000800038"/>
    </source>
</evidence>
<dbReference type="AlphaFoldDB" id="A0A6A5SG25"/>
<sequence length="105" mass="11679">MVYMKKEIISGRFPLNHPLRRPTYRPCQKLELRPIPNARQAKRREVNSQRKKRRRGIVNRSAVNQLASAGVFPRLAFKPMPGAKSGLCSGGSMCAPFASVGCKGV</sequence>
<organism evidence="2 3">
    <name type="scientific">Clathrospora elynae</name>
    <dbReference type="NCBI Taxonomy" id="706981"/>
    <lineage>
        <taxon>Eukaryota</taxon>
        <taxon>Fungi</taxon>
        <taxon>Dikarya</taxon>
        <taxon>Ascomycota</taxon>
        <taxon>Pezizomycotina</taxon>
        <taxon>Dothideomycetes</taxon>
        <taxon>Pleosporomycetidae</taxon>
        <taxon>Pleosporales</taxon>
        <taxon>Diademaceae</taxon>
        <taxon>Clathrospora</taxon>
    </lineage>
</organism>
<gene>
    <name evidence="2" type="ORF">EJ02DRAFT_17707</name>
</gene>
<dbReference type="EMBL" id="ML976098">
    <property type="protein sequence ID" value="KAF1938700.1"/>
    <property type="molecule type" value="Genomic_DNA"/>
</dbReference>